<evidence type="ECO:0000313" key="1">
    <source>
        <dbReference type="EMBL" id="ETL84002.1"/>
    </source>
</evidence>
<reference evidence="1" key="1">
    <citation type="submission" date="2013-11" db="EMBL/GenBank/DDBJ databases">
        <title>The Genome Sequence of Phytophthora parasitica CHvinca01.</title>
        <authorList>
            <consortium name="The Broad Institute Genomics Platform"/>
            <person name="Russ C."/>
            <person name="Tyler B."/>
            <person name="Panabieres F."/>
            <person name="Shan W."/>
            <person name="Tripathy S."/>
            <person name="Grunwald N."/>
            <person name="Machado M."/>
            <person name="Johnson C.S."/>
            <person name="Arredondo F."/>
            <person name="Hong C."/>
            <person name="Coffey M."/>
            <person name="Young S.K."/>
            <person name="Zeng Q."/>
            <person name="Gargeya S."/>
            <person name="Fitzgerald M."/>
            <person name="Abouelleil A."/>
            <person name="Alvarado L."/>
            <person name="Chapman S.B."/>
            <person name="Gainer-Dewar J."/>
            <person name="Goldberg J."/>
            <person name="Griggs A."/>
            <person name="Gujja S."/>
            <person name="Hansen M."/>
            <person name="Howarth C."/>
            <person name="Imamovic A."/>
            <person name="Ireland A."/>
            <person name="Larimer J."/>
            <person name="McCowan C."/>
            <person name="Murphy C."/>
            <person name="Pearson M."/>
            <person name="Poon T.W."/>
            <person name="Priest M."/>
            <person name="Roberts A."/>
            <person name="Saif S."/>
            <person name="Shea T."/>
            <person name="Sykes S."/>
            <person name="Wortman J."/>
            <person name="Nusbaum C."/>
            <person name="Birren B."/>
        </authorList>
    </citation>
    <scope>NUCLEOTIDE SEQUENCE [LARGE SCALE GENOMIC DNA]</scope>
    <source>
        <strain evidence="1">CHvinca01</strain>
    </source>
</reference>
<dbReference type="Proteomes" id="UP000054423">
    <property type="component" value="Unassembled WGS sequence"/>
</dbReference>
<sequence>MDAKLEESMTPAMMLSIFMGALHGAPVFTDGFTADVNTDHKRMELEMLLAVDSDGGSAFPGQDKRVDLPGVH</sequence>
<accession>W2KFZ9</accession>
<dbReference type="AlphaFoldDB" id="W2KFZ9"/>
<dbReference type="EMBL" id="KI681918">
    <property type="protein sequence ID" value="ETL84002.1"/>
    <property type="molecule type" value="Genomic_DNA"/>
</dbReference>
<organism evidence="1">
    <name type="scientific">Phytophthora nicotianae</name>
    <name type="common">Potato buckeye rot agent</name>
    <name type="synonym">Phytophthora parasitica</name>
    <dbReference type="NCBI Taxonomy" id="4792"/>
    <lineage>
        <taxon>Eukaryota</taxon>
        <taxon>Sar</taxon>
        <taxon>Stramenopiles</taxon>
        <taxon>Oomycota</taxon>
        <taxon>Peronosporomycetes</taxon>
        <taxon>Peronosporales</taxon>
        <taxon>Peronosporaceae</taxon>
        <taxon>Phytophthora</taxon>
    </lineage>
</organism>
<protein>
    <submittedName>
        <fullName evidence="1">Uncharacterized protein</fullName>
    </submittedName>
</protein>
<proteinExistence type="predicted"/>
<gene>
    <name evidence="1" type="ORF">L917_16120</name>
</gene>
<name>W2KFZ9_PHYNI</name>